<protein>
    <recommendedName>
        <fullName evidence="1">HD/PDEase domain-containing protein</fullName>
    </recommendedName>
</protein>
<dbReference type="SUPFAM" id="SSF109604">
    <property type="entry name" value="HD-domain/PDEase-like"/>
    <property type="match status" value="1"/>
</dbReference>
<comment type="caution">
    <text evidence="2">The sequence shown here is derived from an EMBL/GenBank/DDBJ whole genome shotgun (WGS) entry which is preliminary data.</text>
</comment>
<keyword evidence="3" id="KW-1185">Reference proteome</keyword>
<dbReference type="GO" id="GO:0006203">
    <property type="term" value="P:dGTP catabolic process"/>
    <property type="evidence" value="ECO:0007669"/>
    <property type="project" value="TreeGrafter"/>
</dbReference>
<dbReference type="InterPro" id="IPR050135">
    <property type="entry name" value="dGTPase-like"/>
</dbReference>
<organism evidence="2 3">
    <name type="scientific">Enterococcus termitis</name>
    <dbReference type="NCBI Taxonomy" id="332950"/>
    <lineage>
        <taxon>Bacteria</taxon>
        <taxon>Bacillati</taxon>
        <taxon>Bacillota</taxon>
        <taxon>Bacilli</taxon>
        <taxon>Lactobacillales</taxon>
        <taxon>Enterococcaceae</taxon>
        <taxon>Enterococcus</taxon>
    </lineage>
</organism>
<dbReference type="InterPro" id="IPR003607">
    <property type="entry name" value="HD/PDEase_dom"/>
</dbReference>
<accession>A0A1E5H4R7</accession>
<gene>
    <name evidence="2" type="ORF">BCR25_14345</name>
</gene>
<dbReference type="PANTHER" id="PTHR11373:SF41">
    <property type="entry name" value="METAL-DEPENDENT PHOSPHOHYDROLASE"/>
    <property type="match status" value="1"/>
</dbReference>
<evidence type="ECO:0000313" key="3">
    <source>
        <dbReference type="Proteomes" id="UP000095094"/>
    </source>
</evidence>
<sequence>MIVGDSLYGDVEIEEVLEKLILSDEIQRLKDVHMAGPAFLLNPLWNETRYEHSIGVMLLIRKLGGSLEEQIAGLLHDVSHTAFSHVIDLALENEADDYHEHIKSELLTQSTIPELLLTYGYDYEELLVDDTKWTLLEQSAPLLCCDRIDYTLREVQRYFDVPVSEIKQFLQDIKIVEGKIVLRTTKWALWFIDQYRKVVIDFFYDPKNICSYEWMADIIRLALADHLISLADLMVTDSAFMQTIRAIDSPNIQQLIQKLEAPVSCLRCTEEDSYDIYQKKKTRVVDPLIVRDGKLIAVSLVSDEAKEKIEQLRSDSEKGIYLKIT</sequence>
<dbReference type="CDD" id="cd00077">
    <property type="entry name" value="HDc"/>
    <property type="match status" value="1"/>
</dbReference>
<evidence type="ECO:0000259" key="1">
    <source>
        <dbReference type="SMART" id="SM00471"/>
    </source>
</evidence>
<dbReference type="FunFam" id="1.10.3210.10:FF:000026">
    <property type="entry name" value="Metal-dependent phosphohydrolase"/>
    <property type="match status" value="1"/>
</dbReference>
<dbReference type="Gene3D" id="1.10.3210.10">
    <property type="entry name" value="Hypothetical protein af1432"/>
    <property type="match status" value="1"/>
</dbReference>
<feature type="domain" description="HD/PDEase" evidence="1">
    <location>
        <begin position="45"/>
        <end position="160"/>
    </location>
</feature>
<dbReference type="PATRIC" id="fig|332950.4.peg.585"/>
<dbReference type="PANTHER" id="PTHR11373">
    <property type="entry name" value="DEOXYNUCLEOSIDE TRIPHOSPHATE TRIPHOSPHOHYDROLASE"/>
    <property type="match status" value="1"/>
</dbReference>
<dbReference type="OrthoDB" id="9814017at2"/>
<name>A0A1E5H4R7_9ENTE</name>
<dbReference type="EMBL" id="MIJY01000002">
    <property type="protein sequence ID" value="OEG19967.1"/>
    <property type="molecule type" value="Genomic_DNA"/>
</dbReference>
<dbReference type="Proteomes" id="UP000095094">
    <property type="component" value="Unassembled WGS sequence"/>
</dbReference>
<dbReference type="InterPro" id="IPR006674">
    <property type="entry name" value="HD_domain"/>
</dbReference>
<dbReference type="Pfam" id="PF01966">
    <property type="entry name" value="HD"/>
    <property type="match status" value="1"/>
</dbReference>
<evidence type="ECO:0000313" key="2">
    <source>
        <dbReference type="EMBL" id="OEG19967.1"/>
    </source>
</evidence>
<dbReference type="SMART" id="SM00471">
    <property type="entry name" value="HDc"/>
    <property type="match status" value="1"/>
</dbReference>
<reference evidence="3" key="1">
    <citation type="submission" date="2016-09" db="EMBL/GenBank/DDBJ databases">
        <authorList>
            <person name="Gulvik C.A."/>
        </authorList>
    </citation>
    <scope>NUCLEOTIDE SEQUENCE [LARGE SCALE GENOMIC DNA]</scope>
    <source>
        <strain evidence="3">LMG 8895</strain>
    </source>
</reference>
<dbReference type="AlphaFoldDB" id="A0A1E5H4R7"/>
<dbReference type="RefSeq" id="WP_069662234.1">
    <property type="nucleotide sequence ID" value="NZ_JBHUJJ010000001.1"/>
</dbReference>
<dbReference type="GO" id="GO:0008832">
    <property type="term" value="F:dGTPase activity"/>
    <property type="evidence" value="ECO:0007669"/>
    <property type="project" value="TreeGrafter"/>
</dbReference>
<proteinExistence type="predicted"/>